<evidence type="ECO:0000256" key="1">
    <source>
        <dbReference type="SAM" id="MobiDB-lite"/>
    </source>
</evidence>
<organism evidence="2 3">
    <name type="scientific">Eumeta variegata</name>
    <name type="common">Bagworm moth</name>
    <name type="synonym">Eumeta japonica</name>
    <dbReference type="NCBI Taxonomy" id="151549"/>
    <lineage>
        <taxon>Eukaryota</taxon>
        <taxon>Metazoa</taxon>
        <taxon>Ecdysozoa</taxon>
        <taxon>Arthropoda</taxon>
        <taxon>Hexapoda</taxon>
        <taxon>Insecta</taxon>
        <taxon>Pterygota</taxon>
        <taxon>Neoptera</taxon>
        <taxon>Endopterygota</taxon>
        <taxon>Lepidoptera</taxon>
        <taxon>Glossata</taxon>
        <taxon>Ditrysia</taxon>
        <taxon>Tineoidea</taxon>
        <taxon>Psychidae</taxon>
        <taxon>Oiketicinae</taxon>
        <taxon>Eumeta</taxon>
    </lineage>
</organism>
<name>A0A4C1Y7N6_EUMVA</name>
<dbReference type="AlphaFoldDB" id="A0A4C1Y7N6"/>
<accession>A0A4C1Y7N6</accession>
<comment type="caution">
    <text evidence="2">The sequence shown here is derived from an EMBL/GenBank/DDBJ whole genome shotgun (WGS) entry which is preliminary data.</text>
</comment>
<dbReference type="EMBL" id="BGZK01001088">
    <property type="protein sequence ID" value="GBP70832.1"/>
    <property type="molecule type" value="Genomic_DNA"/>
</dbReference>
<feature type="region of interest" description="Disordered" evidence="1">
    <location>
        <begin position="17"/>
        <end position="51"/>
    </location>
</feature>
<evidence type="ECO:0000313" key="3">
    <source>
        <dbReference type="Proteomes" id="UP000299102"/>
    </source>
</evidence>
<protein>
    <submittedName>
        <fullName evidence="2">Uncharacterized protein</fullName>
    </submittedName>
</protein>
<evidence type="ECO:0000313" key="2">
    <source>
        <dbReference type="EMBL" id="GBP70832.1"/>
    </source>
</evidence>
<sequence length="113" mass="12221">MEVELRELKARSASIAAGLRVGSQNDTDNDIRIDTESKQSHANGRSRGQRTSVRILLPLNTDYDVAASAVVALQLASENCSGPLPLLPHHRPNPLIIKWPIPCEDAANAAMIT</sequence>
<feature type="compositionally biased region" description="Basic and acidic residues" evidence="1">
    <location>
        <begin position="29"/>
        <end position="39"/>
    </location>
</feature>
<dbReference type="Proteomes" id="UP000299102">
    <property type="component" value="Unassembled WGS sequence"/>
</dbReference>
<proteinExistence type="predicted"/>
<gene>
    <name evidence="2" type="ORF">EVAR_53496_1</name>
</gene>
<reference evidence="2 3" key="1">
    <citation type="journal article" date="2019" name="Commun. Biol.">
        <title>The bagworm genome reveals a unique fibroin gene that provides high tensile strength.</title>
        <authorList>
            <person name="Kono N."/>
            <person name="Nakamura H."/>
            <person name="Ohtoshi R."/>
            <person name="Tomita M."/>
            <person name="Numata K."/>
            <person name="Arakawa K."/>
        </authorList>
    </citation>
    <scope>NUCLEOTIDE SEQUENCE [LARGE SCALE GENOMIC DNA]</scope>
</reference>
<keyword evidence="3" id="KW-1185">Reference proteome</keyword>